<evidence type="ECO:0000256" key="2">
    <source>
        <dbReference type="SAM" id="MobiDB-lite"/>
    </source>
</evidence>
<dbReference type="GO" id="GO:0000460">
    <property type="term" value="P:maturation of 5.8S rRNA"/>
    <property type="evidence" value="ECO:0007669"/>
    <property type="project" value="TreeGrafter"/>
</dbReference>
<comment type="similarity">
    <text evidence="1">Belongs to the RRP15 family.</text>
</comment>
<feature type="compositionally biased region" description="Basic and acidic residues" evidence="2">
    <location>
        <begin position="74"/>
        <end position="85"/>
    </location>
</feature>
<dbReference type="InterPro" id="IPR012459">
    <property type="entry name" value="Rrp15"/>
</dbReference>
<feature type="region of interest" description="Disordered" evidence="2">
    <location>
        <begin position="198"/>
        <end position="218"/>
    </location>
</feature>
<evidence type="ECO:0000313" key="3">
    <source>
        <dbReference type="EMBL" id="OAO12064.1"/>
    </source>
</evidence>
<feature type="compositionally biased region" description="Polar residues" evidence="2">
    <location>
        <begin position="59"/>
        <end position="72"/>
    </location>
</feature>
<feature type="region of interest" description="Disordered" evidence="2">
    <location>
        <begin position="144"/>
        <end position="163"/>
    </location>
</feature>
<comment type="caution">
    <text evidence="3">The sequence shown here is derived from an EMBL/GenBank/DDBJ whole genome shotgun (WGS) entry which is preliminary data.</text>
</comment>
<name>A0A196S7U5_BLAHN</name>
<evidence type="ECO:0000256" key="1">
    <source>
        <dbReference type="ARBA" id="ARBA00007462"/>
    </source>
</evidence>
<dbReference type="PANTHER" id="PTHR13245">
    <property type="entry name" value="RRP15-LIKE PROTEIN"/>
    <property type="match status" value="1"/>
</dbReference>
<gene>
    <name evidence="3" type="ORF">AV274_6278</name>
</gene>
<dbReference type="AlphaFoldDB" id="A0A196S7U5"/>
<dbReference type="OrthoDB" id="20949at2759"/>
<evidence type="ECO:0008006" key="5">
    <source>
        <dbReference type="Google" id="ProtNLM"/>
    </source>
</evidence>
<accession>A0A196S7U5</accession>
<sequence>MPSDTESFDSSDLSDAIQDDEFNEGNLQKNNLREKEEERDNKVIEETNNANFADALNEILTTETKSSANPILSETKEKRKKEMEERREALRLAREHKMQLKQIAKVGYVLPSEENKETEKALRRIATKGVTALFNAVSRSKRLNPIIDKKNEKRKKKDKLSKADALVEKIEESKQKLSEKQESKWSVLDDNMVEKATDLQNWDVEEKNDDNWDEDVDL</sequence>
<proteinExistence type="inferred from homology"/>
<dbReference type="EMBL" id="LXWW01000566">
    <property type="protein sequence ID" value="OAO12064.1"/>
    <property type="molecule type" value="Genomic_DNA"/>
</dbReference>
<feature type="compositionally biased region" description="Basic and acidic residues" evidence="2">
    <location>
        <begin position="31"/>
        <end position="45"/>
    </location>
</feature>
<dbReference type="Proteomes" id="UP000078348">
    <property type="component" value="Unassembled WGS sequence"/>
</dbReference>
<dbReference type="Pfam" id="PF07890">
    <property type="entry name" value="Rrp15p"/>
    <property type="match status" value="1"/>
</dbReference>
<reference evidence="3 4" key="1">
    <citation type="submission" date="2016-05" db="EMBL/GenBank/DDBJ databases">
        <title>Nuclear genome of Blastocystis sp. subtype 1 NandII.</title>
        <authorList>
            <person name="Gentekaki E."/>
            <person name="Curtis B."/>
            <person name="Stairs C."/>
            <person name="Eme L."/>
            <person name="Herman E."/>
            <person name="Klimes V."/>
            <person name="Arias M.C."/>
            <person name="Elias M."/>
            <person name="Hilliou F."/>
            <person name="Klute M."/>
            <person name="Malik S.-B."/>
            <person name="Pightling A."/>
            <person name="Rachubinski R."/>
            <person name="Salas D."/>
            <person name="Schlacht A."/>
            <person name="Suga H."/>
            <person name="Archibald J."/>
            <person name="Ball S.G."/>
            <person name="Clark G."/>
            <person name="Dacks J."/>
            <person name="Van Der Giezen M."/>
            <person name="Tsaousis A."/>
            <person name="Roger A."/>
        </authorList>
    </citation>
    <scope>NUCLEOTIDE SEQUENCE [LARGE SCALE GENOMIC DNA]</scope>
    <source>
        <strain evidence="4">ATCC 50177 / NandII</strain>
    </source>
</reference>
<feature type="compositionally biased region" description="Acidic residues" evidence="2">
    <location>
        <begin position="206"/>
        <end position="218"/>
    </location>
</feature>
<protein>
    <recommendedName>
        <fullName evidence="5">RRP15-like protein</fullName>
    </recommendedName>
</protein>
<organism evidence="3 4">
    <name type="scientific">Blastocystis sp. subtype 1 (strain ATCC 50177 / NandII)</name>
    <dbReference type="NCBI Taxonomy" id="478820"/>
    <lineage>
        <taxon>Eukaryota</taxon>
        <taxon>Sar</taxon>
        <taxon>Stramenopiles</taxon>
        <taxon>Bigyra</taxon>
        <taxon>Opalozoa</taxon>
        <taxon>Opalinata</taxon>
        <taxon>Blastocystidae</taxon>
        <taxon>Blastocystis</taxon>
    </lineage>
</organism>
<dbReference type="GO" id="GO:0000470">
    <property type="term" value="P:maturation of LSU-rRNA"/>
    <property type="evidence" value="ECO:0007669"/>
    <property type="project" value="TreeGrafter"/>
</dbReference>
<dbReference type="PANTHER" id="PTHR13245:SF14">
    <property type="entry name" value="RRP15-LIKE PROTEIN"/>
    <property type="match status" value="1"/>
</dbReference>
<evidence type="ECO:0000313" key="4">
    <source>
        <dbReference type="Proteomes" id="UP000078348"/>
    </source>
</evidence>
<keyword evidence="4" id="KW-1185">Reference proteome</keyword>
<dbReference type="STRING" id="478820.A0A196S7U5"/>
<feature type="region of interest" description="Disordered" evidence="2">
    <location>
        <begin position="1"/>
        <end position="85"/>
    </location>
</feature>
<dbReference type="GO" id="GO:0030687">
    <property type="term" value="C:preribosome, large subunit precursor"/>
    <property type="evidence" value="ECO:0007669"/>
    <property type="project" value="TreeGrafter"/>
</dbReference>
<feature type="compositionally biased region" description="Polar residues" evidence="2">
    <location>
        <begin position="1"/>
        <end position="13"/>
    </location>
</feature>